<evidence type="ECO:0000313" key="2">
    <source>
        <dbReference type="Proteomes" id="UP001280581"/>
    </source>
</evidence>
<dbReference type="AlphaFoldDB" id="A0AAN6M5F3"/>
<reference evidence="1 2" key="1">
    <citation type="submission" date="2021-02" db="EMBL/GenBank/DDBJ databases">
        <title>Genome assembly of Pseudopithomyces chartarum.</title>
        <authorList>
            <person name="Jauregui R."/>
            <person name="Singh J."/>
            <person name="Voisey C."/>
        </authorList>
    </citation>
    <scope>NUCLEOTIDE SEQUENCE [LARGE SCALE GENOMIC DNA]</scope>
    <source>
        <strain evidence="1 2">AGR01</strain>
    </source>
</reference>
<protein>
    <submittedName>
        <fullName evidence="1">Uncharacterized protein</fullName>
    </submittedName>
</protein>
<keyword evidence="2" id="KW-1185">Reference proteome</keyword>
<comment type="caution">
    <text evidence="1">The sequence shown here is derived from an EMBL/GenBank/DDBJ whole genome shotgun (WGS) entry which is preliminary data.</text>
</comment>
<accession>A0AAN6M5F3</accession>
<sequence>MDFTGPVEVYTTRPPPSTPKIFTVTTFAHTSPVSGETRALVYLPGATFSEIESRLHDIDILVIPGAHPDVLDRYIPSAQGQQILSLLQKFATLPPRKEAGHRILQSDALPIIPQGAGFPLLPKMVAPSLTARLSIPGHNSSTPSLLSRVESRVERQKRLARISTLNINLQLHRFKRKILIEPRRSGVVFQLLDLPLKIRNLIYKHYISLTVPSQVYIGAPYQEATNGFTSLPGRLPALCYANRQIRSDGIVVSFYYAY</sequence>
<dbReference type="EMBL" id="WVTA01000002">
    <property type="protein sequence ID" value="KAK3215565.1"/>
    <property type="molecule type" value="Genomic_DNA"/>
</dbReference>
<gene>
    <name evidence="1" type="ORF">GRF29_8g433653</name>
</gene>
<dbReference type="Proteomes" id="UP001280581">
    <property type="component" value="Unassembled WGS sequence"/>
</dbReference>
<name>A0AAN6M5F3_9PLEO</name>
<organism evidence="1 2">
    <name type="scientific">Pseudopithomyces chartarum</name>
    <dbReference type="NCBI Taxonomy" id="1892770"/>
    <lineage>
        <taxon>Eukaryota</taxon>
        <taxon>Fungi</taxon>
        <taxon>Dikarya</taxon>
        <taxon>Ascomycota</taxon>
        <taxon>Pezizomycotina</taxon>
        <taxon>Dothideomycetes</taxon>
        <taxon>Pleosporomycetidae</taxon>
        <taxon>Pleosporales</taxon>
        <taxon>Massarineae</taxon>
        <taxon>Didymosphaeriaceae</taxon>
        <taxon>Pseudopithomyces</taxon>
    </lineage>
</organism>
<evidence type="ECO:0000313" key="1">
    <source>
        <dbReference type="EMBL" id="KAK3215565.1"/>
    </source>
</evidence>
<proteinExistence type="predicted"/>